<keyword evidence="3" id="KW-1185">Reference proteome</keyword>
<accession>A0A140CTN5</accession>
<evidence type="ECO:0000256" key="1">
    <source>
        <dbReference type="SAM" id="MobiDB-lite"/>
    </source>
</evidence>
<organism evidence="2 3">
    <name type="scientific">Pteropus associated gemycircularvirus 5</name>
    <dbReference type="NCBI Taxonomy" id="1985399"/>
    <lineage>
        <taxon>Viruses</taxon>
        <taxon>Monodnaviria</taxon>
        <taxon>Shotokuvirae</taxon>
        <taxon>Cressdnaviricota</taxon>
        <taxon>Repensiviricetes</taxon>
        <taxon>Geplafuvirales</taxon>
        <taxon>Genomoviridae</taxon>
        <taxon>Gemycircularvirus</taxon>
        <taxon>Gemycircularvirus ptero5</taxon>
    </lineage>
</organism>
<sequence length="312" mass="36012">MPYRTTRRGRRSFTRKVTPKRFGGTSRRTFPSRRRFSGKRRFTSKRMTRKKVLDYTSKKKQDIMLQITNIDAGGVTPGPLRNGPSYLQANKTYLIPFAATARPAFGANLAPGNPADRAIRTSSECYMRGIKERITIRTDSGAPWQWRRICIKMRGSKFYDQESGTDRMLSYLDNADIPQGMARVATTWTQSDSAWAVLCEELFAGTRGYDWSDEMLAPLDKNRVSVAYDYTTTIRSGNDSGVYRTVNRWHPMNKTLYYDDQDKGDRLDSRRWSMEGNRGMGDYYIFDFIKGNGSPDDQLAIEYNSTLYWHEK</sequence>
<reference evidence="3" key="1">
    <citation type="journal article" date="2016" name="Infect. Genet. Evol.">
        <title>Cycloviruses, gemycircularviruses and other novel replication-associated protein encoding circular viruses in Pacific flying fox (Pteropus tonganus) faeces.</title>
        <authorList>
            <person name="Male M.F."/>
            <person name="Kraberger S."/>
            <person name="Stainton D."/>
            <person name="Kami V."/>
            <person name="Varsani A."/>
        </authorList>
    </citation>
    <scope>NUCLEOTIDE SEQUENCE [LARGE SCALE GENOMIC DNA]</scope>
</reference>
<feature type="compositionally biased region" description="Basic residues" evidence="1">
    <location>
        <begin position="1"/>
        <end position="19"/>
    </location>
</feature>
<dbReference type="EMBL" id="KT732801">
    <property type="protein sequence ID" value="AMH87692.1"/>
    <property type="molecule type" value="Genomic_DNA"/>
</dbReference>
<dbReference type="KEGG" id="vg:37617531"/>
<dbReference type="GeneID" id="37617531"/>
<dbReference type="Proteomes" id="UP000115668">
    <property type="component" value="Segment"/>
</dbReference>
<proteinExistence type="predicted"/>
<evidence type="ECO:0000313" key="2">
    <source>
        <dbReference type="EMBL" id="AMH87692.1"/>
    </source>
</evidence>
<dbReference type="OrthoDB" id="7982at10239"/>
<protein>
    <submittedName>
        <fullName evidence="2">Capsid protein</fullName>
    </submittedName>
</protein>
<feature type="region of interest" description="Disordered" evidence="1">
    <location>
        <begin position="1"/>
        <end position="27"/>
    </location>
</feature>
<dbReference type="RefSeq" id="YP_009506606.1">
    <property type="nucleotide sequence ID" value="NC_038488.1"/>
</dbReference>
<name>A0A140CTN5_9VIRU</name>
<evidence type="ECO:0000313" key="3">
    <source>
        <dbReference type="Proteomes" id="UP000115668"/>
    </source>
</evidence>